<dbReference type="STRING" id="1081102.A0A167RAH0"/>
<proteinExistence type="inferred from homology"/>
<dbReference type="EMBL" id="AZHD01000012">
    <property type="protein sequence ID" value="OAA58413.1"/>
    <property type="molecule type" value="Genomic_DNA"/>
</dbReference>
<evidence type="ECO:0000256" key="1">
    <source>
        <dbReference type="ARBA" id="ARBA00006484"/>
    </source>
</evidence>
<dbReference type="Pfam" id="PF00106">
    <property type="entry name" value="adh_short"/>
    <property type="match status" value="1"/>
</dbReference>
<dbReference type="OrthoDB" id="37659at2759"/>
<dbReference type="PRINTS" id="PR00081">
    <property type="entry name" value="GDHRDH"/>
</dbReference>
<protein>
    <submittedName>
        <fullName evidence="3">NAD(P)-binding domain protein</fullName>
    </submittedName>
</protein>
<dbReference type="PANTHER" id="PTHR44229:SF4">
    <property type="entry name" value="15-HYDROXYPROSTAGLANDIN DEHYDROGENASE [NAD(+)]"/>
    <property type="match status" value="1"/>
</dbReference>
<reference evidence="3 4" key="1">
    <citation type="journal article" date="2016" name="Genome Biol. Evol.">
        <title>Divergent and convergent evolution of fungal pathogenicity.</title>
        <authorList>
            <person name="Shang Y."/>
            <person name="Xiao G."/>
            <person name="Zheng P."/>
            <person name="Cen K."/>
            <person name="Zhan S."/>
            <person name="Wang C."/>
        </authorList>
    </citation>
    <scope>NUCLEOTIDE SEQUENCE [LARGE SCALE GENOMIC DNA]</scope>
    <source>
        <strain evidence="3 4">RCEF 264</strain>
    </source>
</reference>
<evidence type="ECO:0000313" key="3">
    <source>
        <dbReference type="EMBL" id="OAA58413.1"/>
    </source>
</evidence>
<dbReference type="InterPro" id="IPR002347">
    <property type="entry name" value="SDR_fam"/>
</dbReference>
<keyword evidence="4" id="KW-1185">Reference proteome</keyword>
<evidence type="ECO:0000256" key="2">
    <source>
        <dbReference type="ARBA" id="ARBA00023002"/>
    </source>
</evidence>
<organism evidence="3 4">
    <name type="scientific">Niveomyces insectorum RCEF 264</name>
    <dbReference type="NCBI Taxonomy" id="1081102"/>
    <lineage>
        <taxon>Eukaryota</taxon>
        <taxon>Fungi</taxon>
        <taxon>Dikarya</taxon>
        <taxon>Ascomycota</taxon>
        <taxon>Pezizomycotina</taxon>
        <taxon>Sordariomycetes</taxon>
        <taxon>Hypocreomycetidae</taxon>
        <taxon>Hypocreales</taxon>
        <taxon>Cordycipitaceae</taxon>
        <taxon>Niveomyces</taxon>
    </lineage>
</organism>
<dbReference type="Proteomes" id="UP000076874">
    <property type="component" value="Unassembled WGS sequence"/>
</dbReference>
<accession>A0A167RAH0</accession>
<dbReference type="SUPFAM" id="SSF51735">
    <property type="entry name" value="NAD(P)-binding Rossmann-fold domains"/>
    <property type="match status" value="1"/>
</dbReference>
<dbReference type="GO" id="GO:0016616">
    <property type="term" value="F:oxidoreductase activity, acting on the CH-OH group of donors, NAD or NADP as acceptor"/>
    <property type="evidence" value="ECO:0007669"/>
    <property type="project" value="TreeGrafter"/>
</dbReference>
<dbReference type="InterPro" id="IPR036291">
    <property type="entry name" value="NAD(P)-bd_dom_sf"/>
</dbReference>
<evidence type="ECO:0000313" key="4">
    <source>
        <dbReference type="Proteomes" id="UP000076874"/>
    </source>
</evidence>
<dbReference type="FunFam" id="3.40.50.720:FF:000643">
    <property type="entry name" value="Short chain dehydrogenase/reductase family oxidoreductase, putative"/>
    <property type="match status" value="1"/>
</dbReference>
<gene>
    <name evidence="3" type="ORF">SPI_06486</name>
</gene>
<keyword evidence="2" id="KW-0560">Oxidoreductase</keyword>
<comment type="similarity">
    <text evidence="1">Belongs to the short-chain dehydrogenases/reductases (SDR) family.</text>
</comment>
<name>A0A167RAH0_9HYPO</name>
<dbReference type="Gene3D" id="3.40.50.720">
    <property type="entry name" value="NAD(P)-binding Rossmann-like Domain"/>
    <property type="match status" value="1"/>
</dbReference>
<dbReference type="PANTHER" id="PTHR44229">
    <property type="entry name" value="15-HYDROXYPROSTAGLANDIN DEHYDROGENASE [NAD(+)]"/>
    <property type="match status" value="1"/>
</dbReference>
<dbReference type="AlphaFoldDB" id="A0A167RAH0"/>
<dbReference type="GO" id="GO:0005737">
    <property type="term" value="C:cytoplasm"/>
    <property type="evidence" value="ECO:0007669"/>
    <property type="project" value="TreeGrafter"/>
</dbReference>
<comment type="caution">
    <text evidence="3">The sequence shown here is derived from an EMBL/GenBank/DDBJ whole genome shotgun (WGS) entry which is preliminary data.</text>
</comment>
<sequence>MSSQAAPSAVPFIVKGKTAIVTGGGSGINLAFAKLLASRDCNVVIADIALRPEAEEFLSNHKGENGGARVAFVETDVTSWKAINRMFEFTLAEFGDFDIVCPGAGVYEPHWSSFWHPPGSPESKDKVDGDRYALLDLNLTHPIRSTQLAIAHWLHPRPPANPNFAKPSPASLQNPKRVVHISSVAAQLPVFRTPMYGATKYAISGFVRCLTPLDGVGIGVTAVAPGIVKTPLWTEHPEKLVNLDEKQDAWVTPEEVAEAMVQCIEKEAGGTILEVGTDSVRPVSAFNDPGPDTNPARGLIASNSQKGDDMVWGWLQDPNLWS</sequence>